<keyword evidence="3" id="KW-1185">Reference proteome</keyword>
<evidence type="ECO:0000256" key="1">
    <source>
        <dbReference type="SAM" id="Phobius"/>
    </source>
</evidence>
<dbReference type="AlphaFoldDB" id="A0AA96LS22"/>
<feature type="transmembrane region" description="Helical" evidence="1">
    <location>
        <begin position="15"/>
        <end position="36"/>
    </location>
</feature>
<dbReference type="KEGG" id="proo:MJB10_01550"/>
<dbReference type="EMBL" id="CP130319">
    <property type="protein sequence ID" value="WNR44863.1"/>
    <property type="molecule type" value="Genomic_DNA"/>
</dbReference>
<sequence length="52" mass="5845">MSLNLDLKTMLLTLVIRQLFTAVFIMPIGVSIRAILQSDTFSLQNVCKPRHG</sequence>
<proteinExistence type="predicted"/>
<keyword evidence="1" id="KW-0472">Membrane</keyword>
<reference evidence="2" key="1">
    <citation type="submission" date="2022-02" db="EMBL/GenBank/DDBJ databases">
        <title>Paenibacillus sp. MBLB1832 Whole Genome Shotgun Sequencing.</title>
        <authorList>
            <person name="Hwang C.Y."/>
            <person name="Cho E.-S."/>
            <person name="Seo M.-J."/>
        </authorList>
    </citation>
    <scope>NUCLEOTIDE SEQUENCE</scope>
    <source>
        <strain evidence="2">MBLB1832</strain>
    </source>
</reference>
<dbReference type="Proteomes" id="UP001304650">
    <property type="component" value="Chromosome"/>
</dbReference>
<name>A0AA96LS22_9BACL</name>
<gene>
    <name evidence="2" type="ORF">MJB10_01550</name>
</gene>
<protein>
    <submittedName>
        <fullName evidence="2">Uncharacterized protein</fullName>
    </submittedName>
</protein>
<evidence type="ECO:0000313" key="3">
    <source>
        <dbReference type="Proteomes" id="UP001304650"/>
    </source>
</evidence>
<keyword evidence="1" id="KW-0812">Transmembrane</keyword>
<keyword evidence="1" id="KW-1133">Transmembrane helix</keyword>
<organism evidence="2 3">
    <name type="scientific">Paenibacillus roseopurpureus</name>
    <dbReference type="NCBI Taxonomy" id="2918901"/>
    <lineage>
        <taxon>Bacteria</taxon>
        <taxon>Bacillati</taxon>
        <taxon>Bacillota</taxon>
        <taxon>Bacilli</taxon>
        <taxon>Bacillales</taxon>
        <taxon>Paenibacillaceae</taxon>
        <taxon>Paenibacillus</taxon>
    </lineage>
</organism>
<dbReference type="RefSeq" id="WP_314800958.1">
    <property type="nucleotide sequence ID" value="NZ_CP130319.1"/>
</dbReference>
<accession>A0AA96LS22</accession>
<evidence type="ECO:0000313" key="2">
    <source>
        <dbReference type="EMBL" id="WNR44863.1"/>
    </source>
</evidence>